<evidence type="ECO:0000256" key="1">
    <source>
        <dbReference type="SAM" id="MobiDB-lite"/>
    </source>
</evidence>
<accession>A0ABW5GIA6</accession>
<gene>
    <name evidence="2" type="ORF">ACFSYJ_18370</name>
</gene>
<organism evidence="2 3">
    <name type="scientific">Amycolatopsis samaneae</name>
    <dbReference type="NCBI Taxonomy" id="664691"/>
    <lineage>
        <taxon>Bacteria</taxon>
        <taxon>Bacillati</taxon>
        <taxon>Actinomycetota</taxon>
        <taxon>Actinomycetes</taxon>
        <taxon>Pseudonocardiales</taxon>
        <taxon>Pseudonocardiaceae</taxon>
        <taxon>Amycolatopsis</taxon>
    </lineage>
</organism>
<dbReference type="Pfam" id="PF07275">
    <property type="entry name" value="ArdA"/>
    <property type="match status" value="1"/>
</dbReference>
<sequence length="205" mass="22674">MEHQPHEREDDRAGRSAAEQPKPEAEHERRYRPRIYAADVASAARGIQHGLWIDANQPASDLDADIAAMLASSPVPGADTWAIRATKDFAGLDLTDVTDTALLSRVASGIAEHGDAYVAWVRHVASSDKQLSEFSDRYVGSYPSEEAWARSLTESLGWDRQLDKAITDQLLRPYVVIDYQAVAHDASASWYLAKDDDGTVHVFVR</sequence>
<reference evidence="3" key="1">
    <citation type="journal article" date="2019" name="Int. J. Syst. Evol. Microbiol.">
        <title>The Global Catalogue of Microorganisms (GCM) 10K type strain sequencing project: providing services to taxonomists for standard genome sequencing and annotation.</title>
        <authorList>
            <consortium name="The Broad Institute Genomics Platform"/>
            <consortium name="The Broad Institute Genome Sequencing Center for Infectious Disease"/>
            <person name="Wu L."/>
            <person name="Ma J."/>
        </authorList>
    </citation>
    <scope>NUCLEOTIDE SEQUENCE [LARGE SCALE GENOMIC DNA]</scope>
    <source>
        <strain evidence="3">CGMCC 4.7643</strain>
    </source>
</reference>
<feature type="compositionally biased region" description="Basic and acidic residues" evidence="1">
    <location>
        <begin position="1"/>
        <end position="14"/>
    </location>
</feature>
<dbReference type="Proteomes" id="UP001597419">
    <property type="component" value="Unassembled WGS sequence"/>
</dbReference>
<dbReference type="RefSeq" id="WP_345393768.1">
    <property type="nucleotide sequence ID" value="NZ_BAABHG010000006.1"/>
</dbReference>
<protein>
    <submittedName>
        <fullName evidence="2">Antirestriction protein ArdA</fullName>
    </submittedName>
</protein>
<proteinExistence type="predicted"/>
<feature type="region of interest" description="Disordered" evidence="1">
    <location>
        <begin position="1"/>
        <end position="33"/>
    </location>
</feature>
<dbReference type="EMBL" id="JBHUKU010000009">
    <property type="protein sequence ID" value="MFD2460580.1"/>
    <property type="molecule type" value="Genomic_DNA"/>
</dbReference>
<keyword evidence="3" id="KW-1185">Reference proteome</keyword>
<comment type="caution">
    <text evidence="2">The sequence shown here is derived from an EMBL/GenBank/DDBJ whole genome shotgun (WGS) entry which is preliminary data.</text>
</comment>
<name>A0ABW5GIA6_9PSEU</name>
<dbReference type="InterPro" id="IPR009899">
    <property type="entry name" value="ArdA"/>
</dbReference>
<evidence type="ECO:0000313" key="2">
    <source>
        <dbReference type="EMBL" id="MFD2460580.1"/>
    </source>
</evidence>
<evidence type="ECO:0000313" key="3">
    <source>
        <dbReference type="Proteomes" id="UP001597419"/>
    </source>
</evidence>